<dbReference type="Gene3D" id="3.10.20.90">
    <property type="entry name" value="Phosphatidylinositol 3-kinase Catalytic Subunit, Chain A, domain 1"/>
    <property type="match status" value="1"/>
</dbReference>
<dbReference type="AlphaFoldDB" id="A0A8B9QCK4"/>
<dbReference type="GO" id="GO:0005524">
    <property type="term" value="F:ATP binding"/>
    <property type="evidence" value="ECO:0007669"/>
    <property type="project" value="UniProtKB-KW"/>
</dbReference>
<dbReference type="InterPro" id="IPR018936">
    <property type="entry name" value="PI3/4_kinase_CS"/>
</dbReference>
<evidence type="ECO:0000256" key="4">
    <source>
        <dbReference type="ARBA" id="ARBA00004132"/>
    </source>
</evidence>
<evidence type="ECO:0000256" key="20">
    <source>
        <dbReference type="ARBA" id="ARBA00022990"/>
    </source>
</evidence>
<keyword evidence="39" id="KW-1185">Reference proteome</keyword>
<dbReference type="GO" id="GO:0030136">
    <property type="term" value="C:clathrin-coated vesicle"/>
    <property type="evidence" value="ECO:0007669"/>
    <property type="project" value="UniProtKB-SubCell"/>
</dbReference>
<dbReference type="FunFam" id="1.10.1070.11:FF:000003">
    <property type="entry name" value="Phosphatidylinositol 4-phosphate 3-kinase C2 domain-containing subunit beta"/>
    <property type="match status" value="1"/>
</dbReference>
<evidence type="ECO:0000256" key="23">
    <source>
        <dbReference type="ARBA" id="ARBA00023136"/>
    </source>
</evidence>
<dbReference type="GO" id="GO:0006887">
    <property type="term" value="P:exocytosis"/>
    <property type="evidence" value="ECO:0007669"/>
    <property type="project" value="UniProtKB-KW"/>
</dbReference>
<evidence type="ECO:0000256" key="25">
    <source>
        <dbReference type="ARBA" id="ARBA00023329"/>
    </source>
</evidence>
<dbReference type="SUPFAM" id="SSF48371">
    <property type="entry name" value="ARM repeat"/>
    <property type="match status" value="1"/>
</dbReference>
<dbReference type="InterPro" id="IPR042236">
    <property type="entry name" value="PI3K_accessory_sf"/>
</dbReference>
<dbReference type="FunFam" id="2.60.40.150:FF:000036">
    <property type="entry name" value="phosphatidylinositol 4-phosphate 3-kinase C2 domain-containing subunit beta"/>
    <property type="match status" value="1"/>
</dbReference>
<protein>
    <recommendedName>
        <fullName evidence="29">Phosphatidylinositol 4-phosphate 3-kinase C2 domain-containing subunit alpha</fullName>
        <ecNumber evidence="10">2.7.1.137</ecNumber>
        <ecNumber evidence="8">2.7.1.153</ecNumber>
        <ecNumber evidence="9">2.7.1.154</ecNumber>
    </recommendedName>
    <alternativeName>
        <fullName evidence="30">Phosphoinositide 3-kinase-C2-alpha</fullName>
    </alternativeName>
</protein>
<comment type="cofactor">
    <cofactor evidence="1">
        <name>Ca(2+)</name>
        <dbReference type="ChEBI" id="CHEBI:29108"/>
    </cofactor>
</comment>
<keyword evidence="31" id="KW-1133">Transmembrane helix</keyword>
<keyword evidence="21" id="KW-0333">Golgi apparatus</keyword>
<dbReference type="GO" id="GO:0005634">
    <property type="term" value="C:nucleus"/>
    <property type="evidence" value="ECO:0007669"/>
    <property type="project" value="UniProtKB-SubCell"/>
</dbReference>
<dbReference type="PANTHER" id="PTHR10048">
    <property type="entry name" value="PHOSPHATIDYLINOSITOL KINASE"/>
    <property type="match status" value="1"/>
</dbReference>
<evidence type="ECO:0000256" key="15">
    <source>
        <dbReference type="ARBA" id="ARBA00022583"/>
    </source>
</evidence>
<dbReference type="GO" id="GO:0016477">
    <property type="term" value="P:cell migration"/>
    <property type="evidence" value="ECO:0007669"/>
    <property type="project" value="TreeGrafter"/>
</dbReference>
<dbReference type="InterPro" id="IPR015433">
    <property type="entry name" value="PI3/4_kinase"/>
</dbReference>
<dbReference type="GO" id="GO:0006897">
    <property type="term" value="P:endocytosis"/>
    <property type="evidence" value="ECO:0007669"/>
    <property type="project" value="UniProtKB-KW"/>
</dbReference>
<accession>A0A8B9QCK4</accession>
<dbReference type="GO" id="GO:0005794">
    <property type="term" value="C:Golgi apparatus"/>
    <property type="evidence" value="ECO:0007669"/>
    <property type="project" value="UniProtKB-SubCell"/>
</dbReference>
<comment type="catalytic activity">
    <reaction evidence="27">
        <text>a 1,2-diacyl-sn-glycero-3-phospho-(1D-myo-inositol) + ATP = a 1,2-diacyl-sn-glycero-3-phospho-(1D-myo-inositol-3-phosphate) + ADP + H(+)</text>
        <dbReference type="Rhea" id="RHEA:12709"/>
        <dbReference type="ChEBI" id="CHEBI:15378"/>
        <dbReference type="ChEBI" id="CHEBI:30616"/>
        <dbReference type="ChEBI" id="CHEBI:57880"/>
        <dbReference type="ChEBI" id="CHEBI:58088"/>
        <dbReference type="ChEBI" id="CHEBI:456216"/>
        <dbReference type="EC" id="2.7.1.137"/>
    </reaction>
    <physiologicalReaction direction="left-to-right" evidence="27">
        <dbReference type="Rhea" id="RHEA:12710"/>
    </physiologicalReaction>
</comment>
<evidence type="ECO:0000256" key="28">
    <source>
        <dbReference type="ARBA" id="ARBA00029297"/>
    </source>
</evidence>
<evidence type="ECO:0000256" key="18">
    <source>
        <dbReference type="ARBA" id="ARBA00022777"/>
    </source>
</evidence>
<keyword evidence="12" id="KW-0268">Exocytosis</keyword>
<keyword evidence="31" id="KW-0812">Transmembrane</keyword>
<dbReference type="EC" id="2.7.1.154" evidence="9"/>
<evidence type="ECO:0000256" key="21">
    <source>
        <dbReference type="ARBA" id="ARBA00023034"/>
    </source>
</evidence>
<dbReference type="SMART" id="SM00312">
    <property type="entry name" value="PX"/>
    <property type="match status" value="1"/>
</dbReference>
<keyword evidence="13" id="KW-0963">Cytoplasm</keyword>
<dbReference type="SUPFAM" id="SSF49562">
    <property type="entry name" value="C2 domain (Calcium/lipid-binding domain, CaLB)"/>
    <property type="match status" value="2"/>
</dbReference>
<comment type="similarity">
    <text evidence="7">Belongs to the PI3/PI4-kinase family. Type III PI4K subfamily.</text>
</comment>
<dbReference type="InterPro" id="IPR000008">
    <property type="entry name" value="C2_dom"/>
</dbReference>
<keyword evidence="17" id="KW-0547">Nucleotide-binding</keyword>
<dbReference type="PROSITE" id="PS00916">
    <property type="entry name" value="PI3_4_KINASE_2"/>
    <property type="match status" value="1"/>
</dbReference>
<evidence type="ECO:0000256" key="26">
    <source>
        <dbReference type="ARBA" id="ARBA00023981"/>
    </source>
</evidence>
<dbReference type="Pfam" id="PF00787">
    <property type="entry name" value="PX"/>
    <property type="match status" value="1"/>
</dbReference>
<dbReference type="GO" id="GO:0043491">
    <property type="term" value="P:phosphatidylinositol 3-kinase/protein kinase B signal transduction"/>
    <property type="evidence" value="ECO:0007669"/>
    <property type="project" value="TreeGrafter"/>
</dbReference>
<dbReference type="Pfam" id="PF00454">
    <property type="entry name" value="PI3_PI4_kinase"/>
    <property type="match status" value="1"/>
</dbReference>
<evidence type="ECO:0000256" key="5">
    <source>
        <dbReference type="ARBA" id="ARBA00004236"/>
    </source>
</evidence>
<dbReference type="GO" id="GO:0035005">
    <property type="term" value="F:1-phosphatidylinositol-4-phosphate 3-kinase activity"/>
    <property type="evidence" value="ECO:0007669"/>
    <property type="project" value="UniProtKB-EC"/>
</dbReference>
<dbReference type="GO" id="GO:0046934">
    <property type="term" value="F:1-phosphatidylinositol-4,5-bisphosphate 3-kinase activity"/>
    <property type="evidence" value="ECO:0007669"/>
    <property type="project" value="UniProtKB-EC"/>
</dbReference>
<dbReference type="GO" id="GO:0005942">
    <property type="term" value="C:phosphatidylinositol 3-kinase complex"/>
    <property type="evidence" value="ECO:0007669"/>
    <property type="project" value="TreeGrafter"/>
</dbReference>
<evidence type="ECO:0000256" key="1">
    <source>
        <dbReference type="ARBA" id="ARBA00001913"/>
    </source>
</evidence>
<dbReference type="PROSITE" id="PS00915">
    <property type="entry name" value="PI3_4_KINASE_1"/>
    <property type="match status" value="1"/>
</dbReference>
<evidence type="ECO:0000259" key="33">
    <source>
        <dbReference type="PROSITE" id="PS50195"/>
    </source>
</evidence>
<evidence type="ECO:0000313" key="38">
    <source>
        <dbReference type="Ensembl" id="ENSAOWP00000024280.1"/>
    </source>
</evidence>
<reference evidence="38" key="2">
    <citation type="submission" date="2025-09" db="UniProtKB">
        <authorList>
            <consortium name="Ensembl"/>
        </authorList>
    </citation>
    <scope>IDENTIFICATION</scope>
</reference>
<dbReference type="InterPro" id="IPR002420">
    <property type="entry name" value="PI3K-type_C2_dom"/>
</dbReference>
<dbReference type="GO" id="GO:0048015">
    <property type="term" value="P:phosphatidylinositol-mediated signaling"/>
    <property type="evidence" value="ECO:0007669"/>
    <property type="project" value="TreeGrafter"/>
</dbReference>
<dbReference type="InterPro" id="IPR001263">
    <property type="entry name" value="PI3K_accessory_dom"/>
</dbReference>
<feature type="domain" description="C2 PI3K-type" evidence="37">
    <location>
        <begin position="208"/>
        <end position="381"/>
    </location>
</feature>
<dbReference type="Pfam" id="PF00168">
    <property type="entry name" value="C2"/>
    <property type="match status" value="1"/>
</dbReference>
<dbReference type="PROSITE" id="PS51547">
    <property type="entry name" value="C2_PI3K"/>
    <property type="match status" value="1"/>
</dbReference>
<evidence type="ECO:0000256" key="8">
    <source>
        <dbReference type="ARBA" id="ARBA00012010"/>
    </source>
</evidence>
<dbReference type="FunFam" id="3.30.1010.10:FF:000001">
    <property type="entry name" value="Phosphatidylinositol 4-phosphate 3-kinase C2 domain-containing subunit beta"/>
    <property type="match status" value="1"/>
</dbReference>
<comment type="catalytic activity">
    <reaction evidence="26">
        <text>a 1,2-diacyl-sn-glycero-3-phospho-(1D-myo-inositol-4,5-bisphosphate) + ATP = a 1,2-diacyl-sn-glycero-3-phospho-(1D-myo-inositol-3,4,5-trisphosphate) + ADP + H(+)</text>
        <dbReference type="Rhea" id="RHEA:21292"/>
        <dbReference type="ChEBI" id="CHEBI:15378"/>
        <dbReference type="ChEBI" id="CHEBI:30616"/>
        <dbReference type="ChEBI" id="CHEBI:57836"/>
        <dbReference type="ChEBI" id="CHEBI:58456"/>
        <dbReference type="ChEBI" id="CHEBI:456216"/>
        <dbReference type="EC" id="2.7.1.153"/>
    </reaction>
    <physiologicalReaction direction="left-to-right" evidence="26">
        <dbReference type="Rhea" id="RHEA:21293"/>
    </physiologicalReaction>
</comment>
<keyword evidence="20" id="KW-0007">Acetylation</keyword>
<dbReference type="PANTHER" id="PTHR10048:SF28">
    <property type="entry name" value="PHOSPHATIDYLINOSITOL 4-PHOSPHATE 3-KINASE C2 DOMAIN-CONTAINING SUBUNIT ALPHA"/>
    <property type="match status" value="1"/>
</dbReference>
<feature type="domain" description="PIK helical" evidence="35">
    <location>
        <begin position="389"/>
        <end position="565"/>
    </location>
</feature>
<evidence type="ECO:0000256" key="31">
    <source>
        <dbReference type="SAM" id="Phobius"/>
    </source>
</evidence>
<dbReference type="Gene3D" id="3.30.1520.10">
    <property type="entry name" value="Phox-like domain"/>
    <property type="match status" value="1"/>
</dbReference>
<feature type="domain" description="PI3K/PI4K catalytic" evidence="34">
    <location>
        <begin position="633"/>
        <end position="911"/>
    </location>
</feature>
<keyword evidence="25" id="KW-0968">Cytoplasmic vesicle</keyword>
<keyword evidence="19" id="KW-0067">ATP-binding</keyword>
<evidence type="ECO:0000259" key="37">
    <source>
        <dbReference type="PROSITE" id="PS51547"/>
    </source>
</evidence>
<evidence type="ECO:0000259" key="35">
    <source>
        <dbReference type="PROSITE" id="PS51545"/>
    </source>
</evidence>
<dbReference type="PROSITE" id="PS50004">
    <property type="entry name" value="C2"/>
    <property type="match status" value="1"/>
</dbReference>
<evidence type="ECO:0000313" key="39">
    <source>
        <dbReference type="Proteomes" id="UP000694424"/>
    </source>
</evidence>
<dbReference type="PROSITE" id="PS50195">
    <property type="entry name" value="PX"/>
    <property type="match status" value="1"/>
</dbReference>
<dbReference type="SMART" id="SM00142">
    <property type="entry name" value="PI3K_C2"/>
    <property type="match status" value="1"/>
</dbReference>
<evidence type="ECO:0000256" key="22">
    <source>
        <dbReference type="ARBA" id="ARBA00023098"/>
    </source>
</evidence>
<dbReference type="Gene3D" id="1.25.40.70">
    <property type="entry name" value="Phosphatidylinositol 3-kinase, accessory domain (PIK)"/>
    <property type="match status" value="1"/>
</dbReference>
<evidence type="ECO:0000256" key="14">
    <source>
        <dbReference type="ARBA" id="ARBA00022553"/>
    </source>
</evidence>
<feature type="transmembrane region" description="Helical" evidence="31">
    <location>
        <begin position="332"/>
        <end position="357"/>
    </location>
</feature>
<dbReference type="EC" id="2.7.1.153" evidence="8"/>
<keyword evidence="22" id="KW-0443">Lipid metabolism</keyword>
<dbReference type="CDD" id="cd05176">
    <property type="entry name" value="PI3Kc_C2_alpha"/>
    <property type="match status" value="1"/>
</dbReference>
<dbReference type="InterPro" id="IPR037705">
    <property type="entry name" value="PI3-kinase_C2-alpha_cat"/>
</dbReference>
<organism evidence="38 39">
    <name type="scientific">Apteryx owenii</name>
    <name type="common">Little spotted kiwi</name>
    <dbReference type="NCBI Taxonomy" id="8824"/>
    <lineage>
        <taxon>Eukaryota</taxon>
        <taxon>Metazoa</taxon>
        <taxon>Chordata</taxon>
        <taxon>Craniata</taxon>
        <taxon>Vertebrata</taxon>
        <taxon>Euteleostomi</taxon>
        <taxon>Archelosauria</taxon>
        <taxon>Archosauria</taxon>
        <taxon>Dinosauria</taxon>
        <taxon>Saurischia</taxon>
        <taxon>Theropoda</taxon>
        <taxon>Coelurosauria</taxon>
        <taxon>Aves</taxon>
        <taxon>Palaeognathae</taxon>
        <taxon>Apterygiformes</taxon>
        <taxon>Apterygidae</taxon>
        <taxon>Apteryx</taxon>
    </lineage>
</organism>
<evidence type="ECO:0000256" key="10">
    <source>
        <dbReference type="ARBA" id="ARBA00012073"/>
    </source>
</evidence>
<dbReference type="FunFam" id="3.30.1520.10:FF:000006">
    <property type="entry name" value="Phosphatidylinositol 4-phosphate 3-kinase C2 domain-containing subunit alpha"/>
    <property type="match status" value="1"/>
</dbReference>
<dbReference type="Gene3D" id="1.10.1070.11">
    <property type="entry name" value="Phosphatidylinositol 3-/4-kinase, catalytic domain"/>
    <property type="match status" value="1"/>
</dbReference>
<dbReference type="SUPFAM" id="SSF64268">
    <property type="entry name" value="PX domain"/>
    <property type="match status" value="1"/>
</dbReference>
<keyword evidence="15" id="KW-0254">Endocytosis</keyword>
<dbReference type="InterPro" id="IPR011009">
    <property type="entry name" value="Kinase-like_dom_sf"/>
</dbReference>
<dbReference type="CDD" id="cd04012">
    <property type="entry name" value="C2A_PI3K_class_II"/>
    <property type="match status" value="1"/>
</dbReference>
<dbReference type="GO" id="GO:0035091">
    <property type="term" value="F:phosphatidylinositol binding"/>
    <property type="evidence" value="ECO:0007669"/>
    <property type="project" value="InterPro"/>
</dbReference>
<evidence type="ECO:0000256" key="11">
    <source>
        <dbReference type="ARBA" id="ARBA00022475"/>
    </source>
</evidence>
<dbReference type="GO" id="GO:0005886">
    <property type="term" value="C:plasma membrane"/>
    <property type="evidence" value="ECO:0007669"/>
    <property type="project" value="UniProtKB-SubCell"/>
</dbReference>
<keyword evidence="14" id="KW-0597">Phosphoprotein</keyword>
<proteinExistence type="inferred from homology"/>
<dbReference type="Gene3D" id="3.30.1010.10">
    <property type="entry name" value="Phosphatidylinositol 3-kinase Catalytic Subunit, Chain A, domain 4"/>
    <property type="match status" value="1"/>
</dbReference>
<dbReference type="InterPro" id="IPR035892">
    <property type="entry name" value="C2_domain_sf"/>
</dbReference>
<dbReference type="InterPro" id="IPR000403">
    <property type="entry name" value="PI3/4_kinase_cat_dom"/>
</dbReference>
<evidence type="ECO:0000256" key="29">
    <source>
        <dbReference type="ARBA" id="ARBA00069404"/>
    </source>
</evidence>
<keyword evidence="23 31" id="KW-0472">Membrane</keyword>
<dbReference type="PROSITE" id="PS51546">
    <property type="entry name" value="PI3K_RBD"/>
    <property type="match status" value="1"/>
</dbReference>
<evidence type="ECO:0000256" key="9">
    <source>
        <dbReference type="ARBA" id="ARBA00012013"/>
    </source>
</evidence>
<evidence type="ECO:0000256" key="16">
    <source>
        <dbReference type="ARBA" id="ARBA00022679"/>
    </source>
</evidence>
<evidence type="ECO:0000259" key="32">
    <source>
        <dbReference type="PROSITE" id="PS50004"/>
    </source>
</evidence>
<dbReference type="InterPro" id="IPR001683">
    <property type="entry name" value="PX_dom"/>
</dbReference>
<comment type="catalytic activity">
    <reaction evidence="28">
        <text>a 1,2-diacyl-sn-glycero-3-phospho-(1D-myo-inositol 4-phosphate) + ATP = a 1,2-diacyl-sn-glycero-3-phospho-(1D-myo-inositol-3,4-bisphosphate) + ADP + H(+)</text>
        <dbReference type="Rhea" id="RHEA:18373"/>
        <dbReference type="ChEBI" id="CHEBI:15378"/>
        <dbReference type="ChEBI" id="CHEBI:30616"/>
        <dbReference type="ChEBI" id="CHEBI:57658"/>
        <dbReference type="ChEBI" id="CHEBI:58178"/>
        <dbReference type="ChEBI" id="CHEBI:456216"/>
        <dbReference type="EC" id="2.7.1.154"/>
    </reaction>
    <physiologicalReaction direction="left-to-right" evidence="28">
        <dbReference type="Rhea" id="RHEA:18374"/>
    </physiologicalReaction>
</comment>
<dbReference type="SMART" id="SM00239">
    <property type="entry name" value="C2"/>
    <property type="match status" value="1"/>
</dbReference>
<dbReference type="InterPro" id="IPR016024">
    <property type="entry name" value="ARM-type_fold"/>
</dbReference>
<dbReference type="CDD" id="cd07289">
    <property type="entry name" value="PX_PI3K_C2_alpha"/>
    <property type="match status" value="1"/>
</dbReference>
<dbReference type="SUPFAM" id="SSF54236">
    <property type="entry name" value="Ubiquitin-like"/>
    <property type="match status" value="1"/>
</dbReference>
<evidence type="ECO:0000259" key="36">
    <source>
        <dbReference type="PROSITE" id="PS51546"/>
    </source>
</evidence>
<evidence type="ECO:0000256" key="19">
    <source>
        <dbReference type="ARBA" id="ARBA00022840"/>
    </source>
</evidence>
<keyword evidence="16" id="KW-0808">Transferase</keyword>
<evidence type="ECO:0000256" key="3">
    <source>
        <dbReference type="ARBA" id="ARBA00004123"/>
    </source>
</evidence>
<dbReference type="EC" id="2.7.1.137" evidence="10"/>
<evidence type="ECO:0000256" key="13">
    <source>
        <dbReference type="ARBA" id="ARBA00022490"/>
    </source>
</evidence>
<evidence type="ECO:0000256" key="24">
    <source>
        <dbReference type="ARBA" id="ARBA00023242"/>
    </source>
</evidence>
<evidence type="ECO:0000259" key="34">
    <source>
        <dbReference type="PROSITE" id="PS50290"/>
    </source>
</evidence>
<evidence type="ECO:0000256" key="6">
    <source>
        <dbReference type="ARBA" id="ARBA00004601"/>
    </source>
</evidence>
<comment type="subcellular location">
    <subcellularLocation>
        <location evidence="5">Cell membrane</location>
    </subcellularLocation>
    <subcellularLocation>
        <location evidence="4">Cytoplasmic vesicle</location>
        <location evidence="4">Clathrin-coated vesicle</location>
    </subcellularLocation>
    <subcellularLocation>
        <location evidence="6">Golgi apparatus</location>
        <location evidence="6">trans-Golgi network</location>
    </subcellularLocation>
    <subcellularLocation>
        <location evidence="3">Nucleus</location>
    </subcellularLocation>
</comment>
<evidence type="ECO:0000256" key="30">
    <source>
        <dbReference type="ARBA" id="ARBA00079346"/>
    </source>
</evidence>
<keyword evidence="11" id="KW-1003">Cell membrane</keyword>
<dbReference type="Ensembl" id="ENSAOWT00000027492.1">
    <property type="protein sequence ID" value="ENSAOWP00000024280.1"/>
    <property type="gene ID" value="ENSAOWG00000015884.1"/>
</dbReference>
<dbReference type="SUPFAM" id="SSF56112">
    <property type="entry name" value="Protein kinase-like (PK-like)"/>
    <property type="match status" value="1"/>
</dbReference>
<feature type="domain" description="PI3K-RBD" evidence="36">
    <location>
        <begin position="13"/>
        <end position="101"/>
    </location>
</feature>
<dbReference type="InterPro" id="IPR036871">
    <property type="entry name" value="PX_dom_sf"/>
</dbReference>
<dbReference type="InterPro" id="IPR042133">
    <property type="entry name" value="PX_PI3K_C2_alpha"/>
</dbReference>
<dbReference type="FunFam" id="1.25.40.70:FF:000007">
    <property type="entry name" value="phosphatidylinositol 4-phosphate 3-kinase C2 domain-containing subunit alpha"/>
    <property type="match status" value="1"/>
</dbReference>
<feature type="transmembrane region" description="Helical" evidence="31">
    <location>
        <begin position="169"/>
        <end position="193"/>
    </location>
</feature>
<dbReference type="Pfam" id="PF00792">
    <property type="entry name" value="PI3K_C2"/>
    <property type="match status" value="1"/>
</dbReference>
<dbReference type="SMART" id="SM00146">
    <property type="entry name" value="PI3Kc"/>
    <property type="match status" value="1"/>
</dbReference>
<dbReference type="GO" id="GO:0016303">
    <property type="term" value="F:1-phosphatidylinositol-3-kinase activity"/>
    <property type="evidence" value="ECO:0007669"/>
    <property type="project" value="UniProtKB-EC"/>
</dbReference>
<dbReference type="PROSITE" id="PS51545">
    <property type="entry name" value="PIK_HELICAL"/>
    <property type="match status" value="1"/>
</dbReference>
<feature type="domain" description="PX" evidence="33">
    <location>
        <begin position="950"/>
        <end position="1066"/>
    </location>
</feature>
<evidence type="ECO:0000256" key="2">
    <source>
        <dbReference type="ARBA" id="ARBA00001946"/>
    </source>
</evidence>
<dbReference type="InterPro" id="IPR000341">
    <property type="entry name" value="PI3K_Ras-bd_dom"/>
</dbReference>
<dbReference type="CDD" id="cd08381">
    <property type="entry name" value="C2B_PI3K_class_II"/>
    <property type="match status" value="1"/>
</dbReference>
<keyword evidence="18" id="KW-0418">Kinase</keyword>
<evidence type="ECO:0000256" key="17">
    <source>
        <dbReference type="ARBA" id="ARBA00022741"/>
    </source>
</evidence>
<dbReference type="Gene3D" id="2.60.40.150">
    <property type="entry name" value="C2 domain"/>
    <property type="match status" value="2"/>
</dbReference>
<feature type="domain" description="C2" evidence="32">
    <location>
        <begin position="1079"/>
        <end position="1198"/>
    </location>
</feature>
<evidence type="ECO:0000256" key="7">
    <source>
        <dbReference type="ARBA" id="ARBA00006209"/>
    </source>
</evidence>
<reference evidence="38" key="1">
    <citation type="submission" date="2025-08" db="UniProtKB">
        <authorList>
            <consortium name="Ensembl"/>
        </authorList>
    </citation>
    <scope>IDENTIFICATION</scope>
</reference>
<dbReference type="SMART" id="SM00144">
    <property type="entry name" value="PI3K_rbd"/>
    <property type="match status" value="1"/>
</dbReference>
<dbReference type="Pfam" id="PF00794">
    <property type="entry name" value="PI3K_rbd"/>
    <property type="match status" value="1"/>
</dbReference>
<evidence type="ECO:0000256" key="27">
    <source>
        <dbReference type="ARBA" id="ARBA00023985"/>
    </source>
</evidence>
<dbReference type="PROSITE" id="PS50290">
    <property type="entry name" value="PI3_4_KINASE_3"/>
    <property type="match status" value="1"/>
</dbReference>
<dbReference type="InterPro" id="IPR036940">
    <property type="entry name" value="PI3/4_kinase_cat_sf"/>
</dbReference>
<comment type="cofactor">
    <cofactor evidence="2">
        <name>Mg(2+)</name>
        <dbReference type="ChEBI" id="CHEBI:18420"/>
    </cofactor>
</comment>
<name>A0A8B9QCK4_APTOW</name>
<dbReference type="Pfam" id="PF00613">
    <property type="entry name" value="PI3Ka"/>
    <property type="match status" value="1"/>
</dbReference>
<sequence length="1206" mass="137650">SPIMLQRNISGESASIKVSIEIKGFQQPVTFTCDVSSPVELIIMQALCWVHDDLNEVDIGSYILKVCGQEEVLQNKHCVGSHEYIQNCRKWDTEIKLQLLTHSVVCRDLARTNQHKAVEHVIKTVRKICFTLDGVETPAITESVKKLRRVVNLPRTKNTEVNFHTLNCIPVVVVLCGFFFSFFFSFICCTWNIPCLGIKVSNLSVVKFHPFLDLFFVYSTFFSLSSYEKYYLICSLTHNGRDLFKPVQSKKVGTYKSFFYLIKWDELIIFPIQISQLPLESVLCLTLFGILNQSSGSSPDSNKQRKGPEILGQVSLPLFDFRRVQVPKYLSLLEGGAFCTAFRNLVVFSIFFFPFFFFSLPPSSLQVDFPSLAFDIVYQIPQCAKTTVCHSIETLEKTLRERLLTILSKDNTIGLSKEDKEFLWEKRHYCHSHTSSLPKLLASAPHWDWASLPEIYSLLQLWSPLSPLAALELLDSKFADQEVRTTAVNWIEALSDDELTDFLPQFVQALKYETYLDSALVRFILARALGSIRIAHYLYWLLKDTLHDAKFGVRYEQILGAFLSVCGKGLREELEKQTRLVQLFGMVAEKVKQTSGSARQAVLQNGMECVQSFFLKNKCRLPLNPSLVAKELNIKACSFFSSNAVPLKVALINADPLGEEINVMFKVGEDLRQDMLALQMIKIMDKIWLQEGLDLRMVIFKCLSTGKDRGMVELVPASDTLRKIQVEYGVTGSFKDKPLAEWLRKYNPTEEEYEKASENFIYSCAGCCVATYVLGICDRHNDNIMLRNTGHMFHIDFGKFLGHAQMFGSFKRDRAPFVLTSDMAYVINGGEKPTIRFQLFVDLCCQAYNLIRKHANLFLNLLSLMLSSGLPELSGVQDLKYVQDALQPQTTDAEATIFFTRLIESSLGSVATKFNFFIHNLAQLRFSGLPSNDEPILSFSAKTYSLKQDGRIKQVSVFTYQKRYNPDKHYVYVVRVLREGQVEPTFVFRTFDEFQELHNKLGILFPLWKLPGFPNKMVLGRTHIKDVAAKRKVDLNSYIQSLMNSTSEVTECDLVYTFFHPLLRDDKVEGIDGIARPTVGGEVKLSISYRNSTLFIMVMHIKDLVTEDGADPNPYVKTYLLPDTHKTSKRKTKISRKTRNPTFNEMLVYSGYSMETLKQRELQLSVLSAESLRENFFLGGITLSLKDFNLSKETVNWYQLTAVPYL</sequence>
<keyword evidence="24" id="KW-0539">Nucleus</keyword>
<dbReference type="SMART" id="SM00145">
    <property type="entry name" value="PI3Ka"/>
    <property type="match status" value="1"/>
</dbReference>
<dbReference type="InterPro" id="IPR029071">
    <property type="entry name" value="Ubiquitin-like_domsf"/>
</dbReference>
<dbReference type="Proteomes" id="UP000694424">
    <property type="component" value="Unplaced"/>
</dbReference>
<evidence type="ECO:0000256" key="12">
    <source>
        <dbReference type="ARBA" id="ARBA00022483"/>
    </source>
</evidence>